<evidence type="ECO:0000313" key="6">
    <source>
        <dbReference type="Proteomes" id="UP000264146"/>
    </source>
</evidence>
<dbReference type="InterPro" id="IPR031165">
    <property type="entry name" value="GNAT_YJDJ"/>
</dbReference>
<dbReference type="InterPro" id="IPR000182">
    <property type="entry name" value="GNAT_dom"/>
</dbReference>
<sequence length="92" mass="10375">MAEIKHGDNKFYVGEDENHLQALMTYVPVGNSRIIIDHTEVGDELKGQGVGKQLVQTAVDYARENNIKIHATCPFAKSVLEKTTEYHDVFEK</sequence>
<dbReference type="PANTHER" id="PTHR31435">
    <property type="entry name" value="PROTEIN NATD1"/>
    <property type="match status" value="1"/>
</dbReference>
<reference evidence="3 6" key="3">
    <citation type="submission" date="2020-11" db="EMBL/GenBank/DDBJ databases">
        <authorList>
            <consortium name="Pathogen Informatics"/>
        </authorList>
    </citation>
    <scope>NUCLEOTIDE SEQUENCE [LARGE SCALE GENOMIC DNA]</scope>
    <source>
        <strain evidence="3 6">NCTC12218</strain>
    </source>
</reference>
<dbReference type="InterPro" id="IPR016181">
    <property type="entry name" value="Acyl_CoA_acyltransferase"/>
</dbReference>
<accession>A0A0K1AA89</accession>
<reference evidence="5" key="2">
    <citation type="submission" date="2018-06" db="EMBL/GenBank/DDBJ databases">
        <authorList>
            <consortium name="Pathogen Informatics"/>
            <person name="Doyle S."/>
        </authorList>
    </citation>
    <scope>NUCLEOTIDE SEQUENCE [LARGE SCALE GENOMIC DNA]</scope>
    <source>
        <strain evidence="5">NCTC12218</strain>
    </source>
</reference>
<keyword evidence="5" id="KW-0808">Transferase</keyword>
<keyword evidence="7" id="KW-1185">Reference proteome</keyword>
<dbReference type="SUPFAM" id="SSF55729">
    <property type="entry name" value="Acyl-CoA N-acyltransferases (Nat)"/>
    <property type="match status" value="1"/>
</dbReference>
<dbReference type="PANTHER" id="PTHR31435:SF10">
    <property type="entry name" value="BSR4717 PROTEIN"/>
    <property type="match status" value="1"/>
</dbReference>
<dbReference type="EMBL" id="UHEF01000001">
    <property type="protein sequence ID" value="SUM86134.1"/>
    <property type="molecule type" value="Genomic_DNA"/>
</dbReference>
<proteinExistence type="predicted"/>
<dbReference type="RefSeq" id="WP_016425884.1">
    <property type="nucleotide sequence ID" value="NZ_CABKRV010000002.1"/>
</dbReference>
<evidence type="ECO:0000313" key="3">
    <source>
        <dbReference type="EMBL" id="CAD7358587.1"/>
    </source>
</evidence>
<dbReference type="KEGG" id="sscz:RN70_00965"/>
<dbReference type="PROSITE" id="PS51186">
    <property type="entry name" value="GNAT"/>
    <property type="match status" value="1"/>
</dbReference>
<dbReference type="GO" id="GO:0016747">
    <property type="term" value="F:acyltransferase activity, transferring groups other than amino-acyl groups"/>
    <property type="evidence" value="ECO:0007669"/>
    <property type="project" value="InterPro"/>
</dbReference>
<dbReference type="KEGG" id="ssch:LH95_00745"/>
<dbReference type="STRING" id="1295.RN70_00965"/>
<evidence type="ECO:0000313" key="7">
    <source>
        <dbReference type="Proteomes" id="UP000572988"/>
    </source>
</evidence>
<organism evidence="5">
    <name type="scientific">Staphylococcus schleiferi</name>
    <dbReference type="NCBI Taxonomy" id="1295"/>
    <lineage>
        <taxon>Bacteria</taxon>
        <taxon>Bacillati</taxon>
        <taxon>Bacillota</taxon>
        <taxon>Bacilli</taxon>
        <taxon>Bacillales</taxon>
        <taxon>Staphylococcaceae</taxon>
        <taxon>Staphylococcus</taxon>
    </lineage>
</organism>
<feature type="domain" description="N-acetyltransferase" evidence="2">
    <location>
        <begin position="3"/>
        <end position="91"/>
    </location>
</feature>
<dbReference type="Pfam" id="PF14542">
    <property type="entry name" value="Acetyltransf_CG"/>
    <property type="match status" value="1"/>
</dbReference>
<evidence type="ECO:0000259" key="2">
    <source>
        <dbReference type="PROSITE" id="PS51729"/>
    </source>
</evidence>
<evidence type="ECO:0000313" key="5">
    <source>
        <dbReference type="EMBL" id="SUM86134.1"/>
    </source>
</evidence>
<reference evidence="4 7" key="1">
    <citation type="submission" date="2018-01" db="EMBL/GenBank/DDBJ databases">
        <title>Complete genome sequence of Staphylococcus Scheliferi isolated from human.</title>
        <authorList>
            <person name="Abouelkhair M.A."/>
            <person name="Bemis D.A."/>
            <person name="Kania S.A."/>
        </authorList>
    </citation>
    <scope>NUCLEOTIDE SEQUENCE [LARGE SCALE GENOMIC DNA]</scope>
    <source>
        <strain evidence="4 7">ATCC 43808</strain>
    </source>
</reference>
<dbReference type="PROSITE" id="PS51729">
    <property type="entry name" value="GNAT_YJDJ"/>
    <property type="match status" value="1"/>
</dbReference>
<dbReference type="AlphaFoldDB" id="A0A0K1AA89"/>
<dbReference type="Gene3D" id="3.40.630.30">
    <property type="match status" value="1"/>
</dbReference>
<dbReference type="Proteomes" id="UP000264146">
    <property type="component" value="Chromosome"/>
</dbReference>
<feature type="domain" description="N-acetyltransferase" evidence="1">
    <location>
        <begin position="1"/>
        <end position="92"/>
    </location>
</feature>
<gene>
    <name evidence="4" type="ORF">C1O36_07455</name>
    <name evidence="5" type="ORF">NCTC12218_00168</name>
</gene>
<dbReference type="CDD" id="cd04301">
    <property type="entry name" value="NAT_SF"/>
    <property type="match status" value="1"/>
</dbReference>
<evidence type="ECO:0000313" key="4">
    <source>
        <dbReference type="EMBL" id="NHA34352.1"/>
    </source>
</evidence>
<dbReference type="GeneID" id="93788931"/>
<dbReference type="EMBL" id="LR962863">
    <property type="protein sequence ID" value="CAD7358587.1"/>
    <property type="molecule type" value="Genomic_DNA"/>
</dbReference>
<dbReference type="EMBL" id="POVK01000022">
    <property type="protein sequence ID" value="NHA34352.1"/>
    <property type="molecule type" value="Genomic_DNA"/>
</dbReference>
<evidence type="ECO:0000259" key="1">
    <source>
        <dbReference type="PROSITE" id="PS51186"/>
    </source>
</evidence>
<dbReference type="OrthoDB" id="9793389at2"/>
<dbReference type="InterPro" id="IPR045057">
    <property type="entry name" value="Gcn5-rel_NAT"/>
</dbReference>
<dbReference type="Proteomes" id="UP000572988">
    <property type="component" value="Unassembled WGS sequence"/>
</dbReference>
<name>A0A0K1AA89_STASC</name>
<protein>
    <submittedName>
        <fullName evidence="4 5">Acetyltransferase</fullName>
    </submittedName>
</protein>